<dbReference type="PROSITE" id="PS51208">
    <property type="entry name" value="AUTOTRANSPORTER"/>
    <property type="match status" value="1"/>
</dbReference>
<dbReference type="InterPro" id="IPR005546">
    <property type="entry name" value="Autotransporte_beta"/>
</dbReference>
<proteinExistence type="predicted"/>
<dbReference type="PROSITE" id="PS51257">
    <property type="entry name" value="PROKAR_LIPOPROTEIN"/>
    <property type="match status" value="1"/>
</dbReference>
<reference evidence="5" key="1">
    <citation type="journal article" date="2003" name="Nat. Genet.">
        <title>Comparative analysis of the genome sequences of Bordetella pertussis, Bordetella parapertussis and Bordetella bronchiseptica.</title>
        <authorList>
            <person name="Parkhill J."/>
            <person name="Sebaihia M."/>
            <person name="Preston A."/>
            <person name="Murphy L.D."/>
            <person name="Thomson N.R."/>
            <person name="Harris D.E."/>
            <person name="Holden M.T.G."/>
            <person name="Churcher C.M."/>
            <person name="Bentley S.D."/>
            <person name="Mungall K.L."/>
            <person name="Cerdeno-Tarraga A.-M."/>
            <person name="Temple L."/>
            <person name="James K.D."/>
            <person name="Harris B."/>
            <person name="Quail M.A."/>
            <person name="Achtman M."/>
            <person name="Atkin R."/>
            <person name="Baker S."/>
            <person name="Basham D."/>
            <person name="Bason N."/>
            <person name="Cherevach I."/>
            <person name="Chillingworth T."/>
            <person name="Collins M."/>
            <person name="Cronin A."/>
            <person name="Davis P."/>
            <person name="Doggett J."/>
            <person name="Feltwell T."/>
            <person name="Goble A."/>
            <person name="Hamlin N."/>
            <person name="Hauser H."/>
            <person name="Holroyd S."/>
            <person name="Jagels K."/>
            <person name="Leather S."/>
            <person name="Moule S."/>
            <person name="Norberczak H."/>
            <person name="O'Neil S."/>
            <person name="Ormond D."/>
            <person name="Price C."/>
            <person name="Rabbinowitsch E."/>
            <person name="Rutter S."/>
            <person name="Sanders M."/>
            <person name="Saunders D."/>
            <person name="Seeger K."/>
            <person name="Sharp S."/>
            <person name="Simmonds M."/>
            <person name="Skelton J."/>
            <person name="Squares R."/>
            <person name="Squares S."/>
            <person name="Stevens K."/>
            <person name="Unwin L."/>
            <person name="Whitehead S."/>
            <person name="Barrell B.G."/>
            <person name="Maskell D.J."/>
        </authorList>
    </citation>
    <scope>NUCLEOTIDE SEQUENCE [LARGE SCALE GENOMIC DNA]</scope>
    <source>
        <strain evidence="5">ATCC BAA-588 / NCTC 13252 / RB50</strain>
    </source>
</reference>
<feature type="chain" id="PRO_5002614697" evidence="2">
    <location>
        <begin position="35"/>
        <end position="718"/>
    </location>
</feature>
<organism evidence="4 5">
    <name type="scientific">Bordetella bronchiseptica (strain ATCC BAA-588 / NCTC 13252 / RB50)</name>
    <name type="common">Alcaligenes bronchisepticus</name>
    <dbReference type="NCBI Taxonomy" id="257310"/>
    <lineage>
        <taxon>Bacteria</taxon>
        <taxon>Pseudomonadati</taxon>
        <taxon>Pseudomonadota</taxon>
        <taxon>Betaproteobacteria</taxon>
        <taxon>Burkholderiales</taxon>
        <taxon>Alcaligenaceae</taxon>
        <taxon>Bordetella</taxon>
    </lineage>
</organism>
<dbReference type="AlphaFoldDB" id="A0A0H3LN46"/>
<dbReference type="KEGG" id="bbr:BB2324"/>
<feature type="region of interest" description="Disordered" evidence="1">
    <location>
        <begin position="375"/>
        <end position="410"/>
    </location>
</feature>
<dbReference type="InterPro" id="IPR036709">
    <property type="entry name" value="Autotransporte_beta_dom_sf"/>
</dbReference>
<sequence length="718" mass="74630">MKKQVVEYVRCGVPRLRPVMASLALAACHGLASAAPALPPATVGMGMHQLAVPMGTTFIPMAMSSDATVLAGTGSVPGLGPHAAMWPLSNPFPYYVIAGDRSSFHALSQDGSVGVGVVVSGGLSQAVRWDNGSWFQPLGVGTDGATQSYASGVSADGSVVVGWLTWDGAGERRPFRWTQATGVQTLSGFESYSFALASGISADGKVVVGDVYTDGALITPNAYRWTATDGIDLLPHVAGGTSSRAAATNSDGSVVVGTAYGSSFGGARAFRWTQAGGSANLGTIAGGEAGQSFASAVNADGSVVVGYVDRTGIGLLTEQSAFRWTQAGGMLTVEQWLRGHGYTIADGQTWRALAVNADGTIVMGMMQNGDTFVARTPADKVPDPVSPGGGEPAPQPGGQPGSQPGGGGLITLREFASSLGGTAALPASLTSSTDMLLHGAHGSPLRSLVPAGKVGMWTTGDWGRTEHGGQDGIAAVGEAGLSYRFNEQVQLNLAVGGGNMRQYLEYDGKSTARQTYVMPELLWNLPSTPLWLTASALYADGDLNVRRGYPNAGVDDRSSGKASLRTTAARLRLDWRDALAWERAALTPYLDYSYIRTRVGSYTEHGGGFPARWDARTDHANVARLGVDATVQVGGNVQLLGTVEASHRFESHNSGASGQVIGLMPFELDGASTQRNWLRFGAGVQAPVGPGTATLMLNTTTHSSMPSYWLAATYRLAF</sequence>
<protein>
    <submittedName>
        <fullName evidence="4">Autotransporter</fullName>
    </submittedName>
</protein>
<evidence type="ECO:0000256" key="1">
    <source>
        <dbReference type="SAM" id="MobiDB-lite"/>
    </source>
</evidence>
<dbReference type="EMBL" id="BX640444">
    <property type="protein sequence ID" value="CAE32820.1"/>
    <property type="molecule type" value="Genomic_DNA"/>
</dbReference>
<gene>
    <name evidence="4" type="ordered locus">BB2324</name>
</gene>
<dbReference type="RefSeq" id="WP_010926465.1">
    <property type="nucleotide sequence ID" value="NC_002927.3"/>
</dbReference>
<dbReference type="SUPFAM" id="SSF103515">
    <property type="entry name" value="Autotransporter"/>
    <property type="match status" value="1"/>
</dbReference>
<evidence type="ECO:0000259" key="3">
    <source>
        <dbReference type="PROSITE" id="PS51208"/>
    </source>
</evidence>
<dbReference type="eggNOG" id="COG5563">
    <property type="taxonomic scope" value="Bacteria"/>
</dbReference>
<dbReference type="SMART" id="SM00869">
    <property type="entry name" value="Autotransporter"/>
    <property type="match status" value="1"/>
</dbReference>
<evidence type="ECO:0000313" key="5">
    <source>
        <dbReference type="Proteomes" id="UP000001027"/>
    </source>
</evidence>
<keyword evidence="2" id="KW-0732">Signal</keyword>
<accession>A0A0H3LN46</accession>
<dbReference type="Gene3D" id="2.40.128.130">
    <property type="entry name" value="Autotransporter beta-domain"/>
    <property type="match status" value="1"/>
</dbReference>
<feature type="signal peptide" evidence="2">
    <location>
        <begin position="1"/>
        <end position="34"/>
    </location>
</feature>
<dbReference type="HOGENOM" id="CLU_025926_0_0_4"/>
<name>A0A0H3LN46_BORBR</name>
<evidence type="ECO:0000256" key="2">
    <source>
        <dbReference type="SAM" id="SignalP"/>
    </source>
</evidence>
<feature type="compositionally biased region" description="Gly residues" evidence="1">
    <location>
        <begin position="398"/>
        <end position="409"/>
    </location>
</feature>
<evidence type="ECO:0000313" key="4">
    <source>
        <dbReference type="EMBL" id="CAE32820.1"/>
    </source>
</evidence>
<dbReference type="Pfam" id="PF03797">
    <property type="entry name" value="Autotransporter"/>
    <property type="match status" value="1"/>
</dbReference>
<dbReference type="Proteomes" id="UP000001027">
    <property type="component" value="Chromosome"/>
</dbReference>
<feature type="domain" description="Autotransporter" evidence="3">
    <location>
        <begin position="449"/>
        <end position="718"/>
    </location>
</feature>